<protein>
    <submittedName>
        <fullName evidence="1">Unannotated protein</fullName>
    </submittedName>
</protein>
<evidence type="ECO:0000313" key="1">
    <source>
        <dbReference type="EMBL" id="CAB4578159.1"/>
    </source>
</evidence>
<name>A0A6J6ERV1_9ZZZZ</name>
<proteinExistence type="predicted"/>
<dbReference type="AlphaFoldDB" id="A0A6J6ERV1"/>
<reference evidence="1" key="1">
    <citation type="submission" date="2020-05" db="EMBL/GenBank/DDBJ databases">
        <authorList>
            <person name="Chiriac C."/>
            <person name="Salcher M."/>
            <person name="Ghai R."/>
            <person name="Kavagutti S V."/>
        </authorList>
    </citation>
    <scope>NUCLEOTIDE SEQUENCE</scope>
</reference>
<organism evidence="1">
    <name type="scientific">freshwater metagenome</name>
    <dbReference type="NCBI Taxonomy" id="449393"/>
    <lineage>
        <taxon>unclassified sequences</taxon>
        <taxon>metagenomes</taxon>
        <taxon>ecological metagenomes</taxon>
    </lineage>
</organism>
<accession>A0A6J6ERV1</accession>
<gene>
    <name evidence="1" type="ORF">UFOPK1726_00708</name>
</gene>
<dbReference type="EMBL" id="CAEZTT010000074">
    <property type="protein sequence ID" value="CAB4578159.1"/>
    <property type="molecule type" value="Genomic_DNA"/>
</dbReference>
<sequence>MRLGRRNQIAAKYQSLAPDQNILSYAETQVGPVVATEIGIISASFNINWYDMFQASFNPPELSISYHSVLGNKTLLLQLDSRSTENEFANLIRAKITTNVIAQTKVEYESNLFVTFSARRKSETEIKFVVSADPGIVVTSEQFQLWAKQQLAQFKETFGFQ</sequence>